<protein>
    <recommendedName>
        <fullName evidence="6">AP complex subunit beta</fullName>
    </recommendedName>
</protein>
<evidence type="ECO:0000256" key="7">
    <source>
        <dbReference type="SAM" id="MobiDB-lite"/>
    </source>
</evidence>
<feature type="compositionally biased region" description="Basic and acidic residues" evidence="7">
    <location>
        <begin position="560"/>
        <end position="569"/>
    </location>
</feature>
<gene>
    <name evidence="9" type="ORF">EJ06DRAFT_516375</name>
</gene>
<evidence type="ECO:0000256" key="4">
    <source>
        <dbReference type="ARBA" id="ARBA00022927"/>
    </source>
</evidence>
<proteinExistence type="inferred from homology"/>
<evidence type="ECO:0000256" key="1">
    <source>
        <dbReference type="ARBA" id="ARBA00004308"/>
    </source>
</evidence>
<feature type="compositionally biased region" description="Acidic residues" evidence="7">
    <location>
        <begin position="676"/>
        <end position="717"/>
    </location>
</feature>
<feature type="domain" description="Clathrin/coatomer adaptor adaptin-like N-terminal" evidence="8">
    <location>
        <begin position="41"/>
        <end position="623"/>
    </location>
</feature>
<dbReference type="SUPFAM" id="SSF48371">
    <property type="entry name" value="ARM repeat"/>
    <property type="match status" value="1"/>
</dbReference>
<comment type="similarity">
    <text evidence="2 6">Belongs to the adaptor complexes large subunit family.</text>
</comment>
<organism evidence="9 10">
    <name type="scientific">Trichodelitschia bisporula</name>
    <dbReference type="NCBI Taxonomy" id="703511"/>
    <lineage>
        <taxon>Eukaryota</taxon>
        <taxon>Fungi</taxon>
        <taxon>Dikarya</taxon>
        <taxon>Ascomycota</taxon>
        <taxon>Pezizomycotina</taxon>
        <taxon>Dothideomycetes</taxon>
        <taxon>Dothideomycetes incertae sedis</taxon>
        <taxon>Phaeotrichales</taxon>
        <taxon>Phaeotrichaceae</taxon>
        <taxon>Trichodelitschia</taxon>
    </lineage>
</organism>
<dbReference type="InterPro" id="IPR002553">
    <property type="entry name" value="Clathrin/coatomer_adapt-like_N"/>
</dbReference>
<feature type="region of interest" description="Disordered" evidence="7">
    <location>
        <begin position="560"/>
        <end position="587"/>
    </location>
</feature>
<evidence type="ECO:0000256" key="2">
    <source>
        <dbReference type="ARBA" id="ARBA00006613"/>
    </source>
</evidence>
<comment type="function">
    <text evidence="6">Adaptins are components of the adaptor complexes which link clathrin to receptors in coated vesicles. Clathrin-associated protein complexes are believed to interact with the cytoplasmic tails of membrane proteins, leading to their selection and concentration.</text>
</comment>
<dbReference type="OrthoDB" id="10254310at2759"/>
<reference evidence="9" key="1">
    <citation type="journal article" date="2020" name="Stud. Mycol.">
        <title>101 Dothideomycetes genomes: a test case for predicting lifestyles and emergence of pathogens.</title>
        <authorList>
            <person name="Haridas S."/>
            <person name="Albert R."/>
            <person name="Binder M."/>
            <person name="Bloem J."/>
            <person name="Labutti K."/>
            <person name="Salamov A."/>
            <person name="Andreopoulos B."/>
            <person name="Baker S."/>
            <person name="Barry K."/>
            <person name="Bills G."/>
            <person name="Bluhm B."/>
            <person name="Cannon C."/>
            <person name="Castanera R."/>
            <person name="Culley D."/>
            <person name="Daum C."/>
            <person name="Ezra D."/>
            <person name="Gonzalez J."/>
            <person name="Henrissat B."/>
            <person name="Kuo A."/>
            <person name="Liang C."/>
            <person name="Lipzen A."/>
            <person name="Lutzoni F."/>
            <person name="Magnuson J."/>
            <person name="Mondo S."/>
            <person name="Nolan M."/>
            <person name="Ohm R."/>
            <person name="Pangilinan J."/>
            <person name="Park H.-J."/>
            <person name="Ramirez L."/>
            <person name="Alfaro M."/>
            <person name="Sun H."/>
            <person name="Tritt A."/>
            <person name="Yoshinaga Y."/>
            <person name="Zwiers L.-H."/>
            <person name="Turgeon B."/>
            <person name="Goodwin S."/>
            <person name="Spatafora J."/>
            <person name="Crous P."/>
            <person name="Grigoriev I."/>
        </authorList>
    </citation>
    <scope>NUCLEOTIDE SEQUENCE</scope>
    <source>
        <strain evidence="9">CBS 262.69</strain>
    </source>
</reference>
<dbReference type="InterPro" id="IPR016024">
    <property type="entry name" value="ARM-type_fold"/>
</dbReference>
<keyword evidence="10" id="KW-1185">Reference proteome</keyword>
<dbReference type="GO" id="GO:0006886">
    <property type="term" value="P:intracellular protein transport"/>
    <property type="evidence" value="ECO:0007669"/>
    <property type="project" value="InterPro"/>
</dbReference>
<dbReference type="PANTHER" id="PTHR11134">
    <property type="entry name" value="ADAPTOR COMPLEX SUBUNIT BETA FAMILY MEMBER"/>
    <property type="match status" value="1"/>
</dbReference>
<sequence>MESISRISSMLEAARDLTLEAARDASTRKPTTRPLPALALKKLLDSRRETDILEGLRKVISLSYQKAPTLQFFSHIVKNIASPNLEVKKLVYAYLVQHAEEAPDTALLSINTIQKSLSDADPRLRALALRTMSSIRVPVISQIVALGIKRGVGDMSPYVRRAAALAIPKCYRLDPGMGPELVRLIAVLLGDKQYYVAGAAVVAFLEVCPERIELVHPHYKALVRKLVDMDEWGQLATMQMMLGYARACFPRKTRWVKTAKTRDAANPTKGFYDSESSDNDEDEGEEVTILDPDLDFFLRAATPLLHSRNPAVILAVARCYIYLGDSAYTSQIPGPLISLLRAPADIQHIALHNITQIALSHAALFAPYTSHFLLRSTDPIAIKTLKLDLLTLLFPPSPPTTRSLILAEISHFTAAPDPVLVRAAVRALGACATAAPTPALQNHCLRLLLKQLASPDPHLVAAALEVVRHLIQRAPEKHARTIVRLAKHLDVLSAPRARAAIVWLVGEYAARAGKGGVAPDVLRLLVRGWGGEGDEVRREVLGLGGKVYLAWLGSEEGKKALEGEKKEGGEGDEAGWGGERDGEGKEEKDPIPALFAHVLLLARYTPSYDLRDRARLLRALLANPQEGAQLASLLMLAPKPAPLAESRAAGRAGFTLGSASLVVGVGNKGKTLDDWLASEEEEEEEEEEESEESGEEDEEEESEEESEDESDSEEDEDAAQREGLMR</sequence>
<dbReference type="PIRSF" id="PIRSF002291">
    <property type="entry name" value="AP_complex_beta"/>
    <property type="match status" value="1"/>
</dbReference>
<name>A0A6G1HKU9_9PEZI</name>
<dbReference type="InterPro" id="IPR026739">
    <property type="entry name" value="AP_beta"/>
</dbReference>
<dbReference type="GO" id="GO:0030117">
    <property type="term" value="C:membrane coat"/>
    <property type="evidence" value="ECO:0007669"/>
    <property type="project" value="InterPro"/>
</dbReference>
<feature type="compositionally biased region" description="Basic and acidic residues" evidence="7">
    <location>
        <begin position="578"/>
        <end position="587"/>
    </location>
</feature>
<dbReference type="GO" id="GO:0030276">
    <property type="term" value="F:clathrin binding"/>
    <property type="evidence" value="ECO:0007669"/>
    <property type="project" value="InterPro"/>
</dbReference>
<evidence type="ECO:0000313" key="10">
    <source>
        <dbReference type="Proteomes" id="UP000799640"/>
    </source>
</evidence>
<feature type="region of interest" description="Disordered" evidence="7">
    <location>
        <begin position="672"/>
        <end position="726"/>
    </location>
</feature>
<evidence type="ECO:0000256" key="5">
    <source>
        <dbReference type="ARBA" id="ARBA00023136"/>
    </source>
</evidence>
<keyword evidence="5 6" id="KW-0472">Membrane</keyword>
<keyword evidence="3 6" id="KW-0813">Transport</keyword>
<evidence type="ECO:0000256" key="3">
    <source>
        <dbReference type="ARBA" id="ARBA00022448"/>
    </source>
</evidence>
<dbReference type="EMBL" id="ML996706">
    <property type="protein sequence ID" value="KAF2396698.1"/>
    <property type="molecule type" value="Genomic_DNA"/>
</dbReference>
<dbReference type="InterPro" id="IPR011989">
    <property type="entry name" value="ARM-like"/>
</dbReference>
<evidence type="ECO:0000313" key="9">
    <source>
        <dbReference type="EMBL" id="KAF2396698.1"/>
    </source>
</evidence>
<accession>A0A6G1HKU9</accession>
<keyword evidence="4 6" id="KW-0653">Protein transport</keyword>
<dbReference type="InterPro" id="IPR016342">
    <property type="entry name" value="AP_complex_bsu_1_2_4"/>
</dbReference>
<dbReference type="AlphaFoldDB" id="A0A6G1HKU9"/>
<dbReference type="Proteomes" id="UP000799640">
    <property type="component" value="Unassembled WGS sequence"/>
</dbReference>
<comment type="subcellular location">
    <subcellularLocation>
        <location evidence="1">Endomembrane system</location>
    </subcellularLocation>
</comment>
<dbReference type="Pfam" id="PF01602">
    <property type="entry name" value="Adaptin_N"/>
    <property type="match status" value="1"/>
</dbReference>
<dbReference type="GO" id="GO:0012505">
    <property type="term" value="C:endomembrane system"/>
    <property type="evidence" value="ECO:0007669"/>
    <property type="project" value="UniProtKB-SubCell"/>
</dbReference>
<evidence type="ECO:0000259" key="8">
    <source>
        <dbReference type="Pfam" id="PF01602"/>
    </source>
</evidence>
<evidence type="ECO:0000256" key="6">
    <source>
        <dbReference type="PIRNR" id="PIRNR002291"/>
    </source>
</evidence>
<dbReference type="GO" id="GO:0016192">
    <property type="term" value="P:vesicle-mediated transport"/>
    <property type="evidence" value="ECO:0007669"/>
    <property type="project" value="InterPro"/>
</dbReference>
<dbReference type="Gene3D" id="1.25.10.10">
    <property type="entry name" value="Leucine-rich Repeat Variant"/>
    <property type="match status" value="1"/>
</dbReference>